<feature type="compositionally biased region" description="Basic residues" evidence="3">
    <location>
        <begin position="1"/>
        <end position="12"/>
    </location>
</feature>
<feature type="compositionally biased region" description="Basic residues" evidence="3">
    <location>
        <begin position="830"/>
        <end position="840"/>
    </location>
</feature>
<dbReference type="OMA" id="KNPHTHD"/>
<evidence type="ECO:0000256" key="2">
    <source>
        <dbReference type="ARBA" id="ARBA00023242"/>
    </source>
</evidence>
<feature type="compositionally biased region" description="Basic residues" evidence="3">
    <location>
        <begin position="209"/>
        <end position="218"/>
    </location>
</feature>
<feature type="compositionally biased region" description="Pro residues" evidence="3">
    <location>
        <begin position="348"/>
        <end position="361"/>
    </location>
</feature>
<feature type="compositionally biased region" description="Basic and acidic residues" evidence="3">
    <location>
        <begin position="191"/>
        <end position="201"/>
    </location>
</feature>
<dbReference type="HOGENOM" id="CLU_008691_0_0_1"/>
<feature type="region of interest" description="Disordered" evidence="3">
    <location>
        <begin position="793"/>
        <end position="865"/>
    </location>
</feature>
<feature type="compositionally biased region" description="Polar residues" evidence="3">
    <location>
        <begin position="695"/>
        <end position="705"/>
    </location>
</feature>
<feature type="compositionally biased region" description="Low complexity" evidence="3">
    <location>
        <begin position="816"/>
        <end position="829"/>
    </location>
</feature>
<feature type="compositionally biased region" description="Polar residues" evidence="3">
    <location>
        <begin position="90"/>
        <end position="107"/>
    </location>
</feature>
<evidence type="ECO:0000313" key="4">
    <source>
        <dbReference type="EMBL" id="KDB26845.1"/>
    </source>
</evidence>
<keyword evidence="5" id="KW-1185">Reference proteome</keyword>
<reference evidence="4 5" key="1">
    <citation type="submission" date="2014-02" db="EMBL/GenBank/DDBJ databases">
        <title>The Genome Sequence of Trichophyton interdigitale MR816.</title>
        <authorList>
            <consortium name="The Broad Institute Genomics Platform"/>
            <person name="Cuomo C.A."/>
            <person name="White T.C."/>
            <person name="Graser Y."/>
            <person name="Martinez-Rossi N."/>
            <person name="Heitman J."/>
            <person name="Young S.K."/>
            <person name="Zeng Q."/>
            <person name="Gargeya S."/>
            <person name="Abouelleil A."/>
            <person name="Alvarado L."/>
            <person name="Chapman S.B."/>
            <person name="Gainer-Dewar J."/>
            <person name="Goldberg J."/>
            <person name="Griggs A."/>
            <person name="Gujja S."/>
            <person name="Hansen M."/>
            <person name="Howarth C."/>
            <person name="Imamovic A."/>
            <person name="Larimer J."/>
            <person name="Martinez D."/>
            <person name="Murphy C."/>
            <person name="Pearson M.D."/>
            <person name="Persinoti G."/>
            <person name="Poon T."/>
            <person name="Priest M."/>
            <person name="Roberts A.D."/>
            <person name="Saif S."/>
            <person name="Shea T.D."/>
            <person name="Sykes S.N."/>
            <person name="Wortman J."/>
            <person name="Nusbaum C."/>
            <person name="Birren B."/>
        </authorList>
    </citation>
    <scope>NUCLEOTIDE SEQUENCE [LARGE SCALE GENOMIC DNA]</scope>
    <source>
        <strain evidence="4 5">MR816</strain>
    </source>
</reference>
<feature type="region of interest" description="Disordered" evidence="3">
    <location>
        <begin position="543"/>
        <end position="562"/>
    </location>
</feature>
<protein>
    <recommendedName>
        <fullName evidence="6">5-Methylcytosine G/T mismatch-specific DNA glycosylase</fullName>
    </recommendedName>
</protein>
<feature type="compositionally biased region" description="Basic and acidic residues" evidence="3">
    <location>
        <begin position="35"/>
        <end position="45"/>
    </location>
</feature>
<dbReference type="InterPro" id="IPR045138">
    <property type="entry name" value="MeCP2/MBD4"/>
</dbReference>
<dbReference type="GO" id="GO:0003677">
    <property type="term" value="F:DNA binding"/>
    <property type="evidence" value="ECO:0007669"/>
    <property type="project" value="InterPro"/>
</dbReference>
<dbReference type="PANTHER" id="PTHR15074">
    <property type="entry name" value="METHYL-CPG-BINDING PROTEIN"/>
    <property type="match status" value="1"/>
</dbReference>
<name>A0A059JG57_TRIIM</name>
<evidence type="ECO:0000313" key="5">
    <source>
        <dbReference type="Proteomes" id="UP000024533"/>
    </source>
</evidence>
<dbReference type="STRING" id="1215338.A0A059JG57"/>
<feature type="region of interest" description="Disordered" evidence="3">
    <location>
        <begin position="674"/>
        <end position="711"/>
    </location>
</feature>
<evidence type="ECO:0008006" key="6">
    <source>
        <dbReference type="Google" id="ProtNLM"/>
    </source>
</evidence>
<dbReference type="OrthoDB" id="5373744at2759"/>
<dbReference type="EMBL" id="AOKY01000097">
    <property type="protein sequence ID" value="KDB26845.1"/>
    <property type="molecule type" value="Genomic_DNA"/>
</dbReference>
<feature type="compositionally biased region" description="Low complexity" evidence="3">
    <location>
        <begin position="233"/>
        <end position="248"/>
    </location>
</feature>
<evidence type="ECO:0000256" key="3">
    <source>
        <dbReference type="SAM" id="MobiDB-lite"/>
    </source>
</evidence>
<dbReference type="PANTHER" id="PTHR15074:SF5">
    <property type="entry name" value="5-METHYLCYTOSINE G_T MISMATCH-SPECIFIC DNA GLYCOSYLASE"/>
    <property type="match status" value="1"/>
</dbReference>
<dbReference type="AlphaFoldDB" id="A0A059JG57"/>
<dbReference type="Proteomes" id="UP000024533">
    <property type="component" value="Unassembled WGS sequence"/>
</dbReference>
<accession>A0A059JG57</accession>
<sequence length="865" mass="95555">MPSKSREHHRPRDRGSDDQSSEGTEGTAKPSHSSRSREKDKDRHSRTTHTSSHSSSKRTRPRSDKDRLKDEVGRSPNSPASNLKIKKHPSTTLMSETNESKVSTPYPSFSKAHSKEAVGSRDNLGIRLNILTPEPTDLTSAEAKKDEHKPSFTTEDKTQSKRHSQSTRPPSPPLTNDDTELPRRKSTPSNDGRRSEEKETPSKSSGEAKKHRSSRSHSTRSSAGIYKKLSDQTLKTSTRTRSSTPTKLKIFEALQFSHRSSPTSAHRKSKSSLNRKSASPAEVESDNEIIDETVDSDATSIAPVQVKTTEQLPKLRNRPRASRPPSHASPSPRPDVLTQETLRDPSAASPPPPPPPPPPEIPLSRPRVDYLLQNGGLPYHVPRNFLGAGESANMPQHLFEPAKTGMKLFEPFSKLLSDYSRVIEKNGSLAVATGYRSVARRLLDRLESVFARDISSESCECPMCCGREENEVQPGVSWGEVLELVSGRGELPAWPPFRMQPELDPATIENTQEHIPMQKLDIDVPEEYRDHYIRQSRKTKQAVDKWLSRQPDQPSEPPGEVDDETLTFAILTYLDPEQRAPFASLLEFPLGPAVPKKETPKPPDRPPCLVLGAVAICRLYRLQSLPRDPETALYMVKHPDMHNVLATLAAISDDEWDILISGRFDGFLRSGAEDNSVPTSVTEPPFDPHSGLPRNGNQTMRSASQPRAGASISSAAAGSYGAPISIDEETEIAALAEVERDIFLGMEALEDAFEILHGKAEMVRRALRERGAGLTAASQARRGCRSNIQILAGTPVPMGTPAEFESGTDEDVDDGASIAPSESASNISSNRRRRPKRRTERRTPAPVEEEPDEYNEYVVPIRPGK</sequence>
<comment type="caution">
    <text evidence="4">The sequence shown here is derived from an EMBL/GenBank/DDBJ whole genome shotgun (WGS) entry which is preliminary data.</text>
</comment>
<organism evidence="4 5">
    <name type="scientific">Trichophyton interdigitale (strain MR816)</name>
    <dbReference type="NCBI Taxonomy" id="1215338"/>
    <lineage>
        <taxon>Eukaryota</taxon>
        <taxon>Fungi</taxon>
        <taxon>Dikarya</taxon>
        <taxon>Ascomycota</taxon>
        <taxon>Pezizomycotina</taxon>
        <taxon>Eurotiomycetes</taxon>
        <taxon>Eurotiomycetidae</taxon>
        <taxon>Onygenales</taxon>
        <taxon>Arthrodermataceae</taxon>
        <taxon>Trichophyton</taxon>
    </lineage>
</organism>
<evidence type="ECO:0000256" key="1">
    <source>
        <dbReference type="ARBA" id="ARBA00004123"/>
    </source>
</evidence>
<keyword evidence="2" id="KW-0539">Nucleus</keyword>
<feature type="compositionally biased region" description="Basic and acidic residues" evidence="3">
    <location>
        <begin position="61"/>
        <end position="73"/>
    </location>
</feature>
<gene>
    <name evidence="4" type="ORF">H109_01368</name>
</gene>
<feature type="region of interest" description="Disordered" evidence="3">
    <location>
        <begin position="1"/>
        <end position="365"/>
    </location>
</feature>
<dbReference type="GO" id="GO:0005634">
    <property type="term" value="C:nucleus"/>
    <property type="evidence" value="ECO:0007669"/>
    <property type="project" value="UniProtKB-SubCell"/>
</dbReference>
<comment type="subcellular location">
    <subcellularLocation>
        <location evidence="1">Nucleus</location>
    </subcellularLocation>
</comment>
<feature type="compositionally biased region" description="Acidic residues" evidence="3">
    <location>
        <begin position="283"/>
        <end position="295"/>
    </location>
</feature>
<feature type="compositionally biased region" description="Basic and acidic residues" evidence="3">
    <location>
        <begin position="142"/>
        <end position="159"/>
    </location>
</feature>
<proteinExistence type="predicted"/>